<protein>
    <submittedName>
        <fullName evidence="2">Uncharacterized protein</fullName>
    </submittedName>
</protein>
<reference evidence="3" key="1">
    <citation type="submission" date="2016-10" db="EMBL/GenBank/DDBJ databases">
        <authorList>
            <person name="Varghese N."/>
            <person name="Submissions S."/>
        </authorList>
    </citation>
    <scope>NUCLEOTIDE SEQUENCE [LARGE SCALE GENOMIC DNA]</scope>
    <source>
        <strain evidence="3">DSM 3669</strain>
    </source>
</reference>
<feature type="compositionally biased region" description="Basic and acidic residues" evidence="1">
    <location>
        <begin position="49"/>
        <end position="79"/>
    </location>
</feature>
<gene>
    <name evidence="2" type="ORF">SAMN05660706_12230</name>
</gene>
<sequence>MIKILLPNGEKIPLTAEQAEKVRSQGFKHTPLTGYPLIYDESEVQPEEAPDKIKTGKLGDVDQERFKPAEVAEPDKESSEPGDSEQ</sequence>
<evidence type="ECO:0000313" key="2">
    <source>
        <dbReference type="EMBL" id="SFR11024.1"/>
    </source>
</evidence>
<evidence type="ECO:0000256" key="1">
    <source>
        <dbReference type="SAM" id="MobiDB-lite"/>
    </source>
</evidence>
<dbReference type="AlphaFoldDB" id="A0A1I6DZR9"/>
<keyword evidence="3" id="KW-1185">Reference proteome</keyword>
<proteinExistence type="predicted"/>
<evidence type="ECO:0000313" key="3">
    <source>
        <dbReference type="Proteomes" id="UP000199584"/>
    </source>
</evidence>
<name>A0A1I6DZR9_9FIRM</name>
<dbReference type="RefSeq" id="WP_092485031.1">
    <property type="nucleotide sequence ID" value="NZ_FOYM01000022.1"/>
</dbReference>
<accession>A0A1I6DZR9</accession>
<dbReference type="EMBL" id="FOYM01000022">
    <property type="protein sequence ID" value="SFR11024.1"/>
    <property type="molecule type" value="Genomic_DNA"/>
</dbReference>
<dbReference type="Proteomes" id="UP000199584">
    <property type="component" value="Unassembled WGS sequence"/>
</dbReference>
<organism evidence="2 3">
    <name type="scientific">Desulfoscipio geothermicus DSM 3669</name>
    <dbReference type="NCBI Taxonomy" id="1121426"/>
    <lineage>
        <taxon>Bacteria</taxon>
        <taxon>Bacillati</taxon>
        <taxon>Bacillota</taxon>
        <taxon>Clostridia</taxon>
        <taxon>Eubacteriales</taxon>
        <taxon>Desulfallaceae</taxon>
        <taxon>Desulfoscipio</taxon>
    </lineage>
</organism>
<feature type="region of interest" description="Disordered" evidence="1">
    <location>
        <begin position="39"/>
        <end position="86"/>
    </location>
</feature>